<dbReference type="InterPro" id="IPR018391">
    <property type="entry name" value="PQQ_b-propeller_rpt"/>
</dbReference>
<dbReference type="PhylomeDB" id="T1IUS3"/>
<evidence type="ECO:0000259" key="1">
    <source>
        <dbReference type="Pfam" id="PF13193"/>
    </source>
</evidence>
<dbReference type="Pfam" id="PF13570">
    <property type="entry name" value="Beta-prop_ACSF4"/>
    <property type="match status" value="1"/>
</dbReference>
<protein>
    <recommendedName>
        <fullName evidence="5">Carrier domain-containing protein</fullName>
    </recommendedName>
</protein>
<dbReference type="Gene3D" id="1.10.1200.10">
    <property type="entry name" value="ACP-like"/>
    <property type="match status" value="1"/>
</dbReference>
<name>T1IUS3_STRMM</name>
<evidence type="ECO:0008006" key="5">
    <source>
        <dbReference type="Google" id="ProtNLM"/>
    </source>
</evidence>
<dbReference type="PANTHER" id="PTHR44394">
    <property type="entry name" value="BETA-ALANINE-ACTIVATING ENZYME"/>
    <property type="match status" value="1"/>
</dbReference>
<dbReference type="Gene3D" id="2.130.10.10">
    <property type="entry name" value="YVTN repeat-like/Quinoprotein amine dehydrogenase"/>
    <property type="match status" value="2"/>
</dbReference>
<reference evidence="3" key="2">
    <citation type="submission" date="2015-02" db="UniProtKB">
        <authorList>
            <consortium name="EnsemblMetazoa"/>
        </authorList>
    </citation>
    <scope>IDENTIFICATION</scope>
</reference>
<dbReference type="GO" id="GO:0043041">
    <property type="term" value="P:amino acid activation for nonribosomal peptide biosynthetic process"/>
    <property type="evidence" value="ECO:0007669"/>
    <property type="project" value="TreeGrafter"/>
</dbReference>
<dbReference type="EMBL" id="JH431554">
    <property type="status" value="NOT_ANNOTATED_CDS"/>
    <property type="molecule type" value="Genomic_DNA"/>
</dbReference>
<dbReference type="InterPro" id="IPR052091">
    <property type="entry name" value="Beta-ala_Activ/Resist"/>
</dbReference>
<dbReference type="OMA" id="WRINIGS"/>
<dbReference type="InterPro" id="IPR011047">
    <property type="entry name" value="Quinoprotein_ADH-like_sf"/>
</dbReference>
<organism evidence="3 4">
    <name type="scientific">Strigamia maritima</name>
    <name type="common">European centipede</name>
    <name type="synonym">Geophilus maritimus</name>
    <dbReference type="NCBI Taxonomy" id="126957"/>
    <lineage>
        <taxon>Eukaryota</taxon>
        <taxon>Metazoa</taxon>
        <taxon>Ecdysozoa</taxon>
        <taxon>Arthropoda</taxon>
        <taxon>Myriapoda</taxon>
        <taxon>Chilopoda</taxon>
        <taxon>Pleurostigmophora</taxon>
        <taxon>Geophilomorpha</taxon>
        <taxon>Linotaeniidae</taxon>
        <taxon>Strigamia</taxon>
    </lineage>
</organism>
<dbReference type="InterPro" id="IPR036736">
    <property type="entry name" value="ACP-like_sf"/>
</dbReference>
<dbReference type="SMART" id="SM00564">
    <property type="entry name" value="PQQ"/>
    <property type="match status" value="5"/>
</dbReference>
<feature type="domain" description="Pyrrolo-quinoline quinone repeat" evidence="2">
    <location>
        <begin position="290"/>
        <end position="620"/>
    </location>
</feature>
<dbReference type="SUPFAM" id="SSF50998">
    <property type="entry name" value="Quinoprotein alcohol dehydrogenase-like"/>
    <property type="match status" value="1"/>
</dbReference>
<dbReference type="PANTHER" id="PTHR44394:SF1">
    <property type="entry name" value="BETA-ALANINE-ACTIVATING ENZYME"/>
    <property type="match status" value="1"/>
</dbReference>
<evidence type="ECO:0000259" key="2">
    <source>
        <dbReference type="Pfam" id="PF13570"/>
    </source>
</evidence>
<dbReference type="InterPro" id="IPR025110">
    <property type="entry name" value="AMP-bd_C"/>
</dbReference>
<evidence type="ECO:0000313" key="4">
    <source>
        <dbReference type="Proteomes" id="UP000014500"/>
    </source>
</evidence>
<dbReference type="EnsemblMetazoa" id="SMAR004902-RA">
    <property type="protein sequence ID" value="SMAR004902-PA"/>
    <property type="gene ID" value="SMAR004902"/>
</dbReference>
<dbReference type="InterPro" id="IPR015943">
    <property type="entry name" value="WD40/YVTN_repeat-like_dom_sf"/>
</dbReference>
<dbReference type="SUPFAM" id="SSF56801">
    <property type="entry name" value="Acetyl-CoA synthetase-like"/>
    <property type="match status" value="1"/>
</dbReference>
<dbReference type="Proteomes" id="UP000014500">
    <property type="component" value="Unassembled WGS sequence"/>
</dbReference>
<proteinExistence type="predicted"/>
<dbReference type="HOGENOM" id="CLU_446139_0_0_1"/>
<dbReference type="STRING" id="126957.T1IUS3"/>
<sequence length="626" mass="69893">MIFIGGRERVCFIDDEEDSILRLMPVFRETGDLVRIEADGEMYFVHRRDSQVKRNGRKVSLAAIEEAVLSYNGVETSAAVFDVETQQIYLFIILKNISEMSPKLKMELDQHLHLKLPSNAIPNTIQQISSLPLTKHGKINSKRLLKLVQNRQSKPESVRTYIEQEWKRLLNVQKIESHDNFISCGGDSIRIIHFAEDLSALTEHPLPQLVDLLLNDTFAVVSAYIDEITTANETVPIKKDLKMDISSDVGDRTRKIVERDDKLIFSKRGGEETIDLPGDFALKLGWRFDLRKCVDASALMVGSTDNSKVRVFIGSHSNEFAAIDVETGEAVWVVRLGGRIESSACVSLCGTLVIVGCYDNFIYCLFGHDGEINWKFQTGSQVKCSPIIDPHSGHVLVGSHDHYLYCIDVKFGTCIWKISPTHGSIFASPSVSKQPHCIYIGTLDGKLCSLNPSNGLVFWEKNLQKPIFASPVVTNDKVFAANVNGDLYCFSHIGKQIWLFSTIGSIFSSPIVIHKKFLMFGCHDSKLYCVLVETGHVHWILQMNSPIYASPFSLFNCSKERSGHVGVIACITGEIKLVSVINGSEIASYTLSGEIFSSPVILKDKLVIGCRDNFVYCFDFGSQSTT</sequence>
<dbReference type="Pfam" id="PF13193">
    <property type="entry name" value="AMP-binding_C"/>
    <property type="match status" value="1"/>
</dbReference>
<dbReference type="eggNOG" id="KOG4649">
    <property type="taxonomic scope" value="Eukaryota"/>
</dbReference>
<reference evidence="4" key="1">
    <citation type="submission" date="2011-05" db="EMBL/GenBank/DDBJ databases">
        <authorList>
            <person name="Richards S.R."/>
            <person name="Qu J."/>
            <person name="Jiang H."/>
            <person name="Jhangiani S.N."/>
            <person name="Agravi P."/>
            <person name="Goodspeed R."/>
            <person name="Gross S."/>
            <person name="Mandapat C."/>
            <person name="Jackson L."/>
            <person name="Mathew T."/>
            <person name="Pu L."/>
            <person name="Thornton R."/>
            <person name="Saada N."/>
            <person name="Wilczek-Boney K.B."/>
            <person name="Lee S."/>
            <person name="Kovar C."/>
            <person name="Wu Y."/>
            <person name="Scherer S.E."/>
            <person name="Worley K.C."/>
            <person name="Muzny D.M."/>
            <person name="Gibbs R."/>
        </authorList>
    </citation>
    <scope>NUCLEOTIDE SEQUENCE</scope>
    <source>
        <strain evidence="4">Brora</strain>
    </source>
</reference>
<evidence type="ECO:0000313" key="3">
    <source>
        <dbReference type="EnsemblMetazoa" id="SMAR004902-PA"/>
    </source>
</evidence>
<feature type="domain" description="AMP-binding enzyme C-terminal" evidence="1">
    <location>
        <begin position="64"/>
        <end position="138"/>
    </location>
</feature>
<dbReference type="InterPro" id="IPR045851">
    <property type="entry name" value="AMP-bd_C_sf"/>
</dbReference>
<dbReference type="SUPFAM" id="SSF47336">
    <property type="entry name" value="ACP-like"/>
    <property type="match status" value="1"/>
</dbReference>
<dbReference type="AlphaFoldDB" id="T1IUS3"/>
<accession>T1IUS3</accession>
<keyword evidence="4" id="KW-1185">Reference proteome</keyword>
<dbReference type="Gene3D" id="3.30.300.30">
    <property type="match status" value="1"/>
</dbReference>
<dbReference type="InterPro" id="IPR002372">
    <property type="entry name" value="PQQ_rpt_dom"/>
</dbReference>
<dbReference type="eggNOG" id="KOG1178">
    <property type="taxonomic scope" value="Eukaryota"/>
</dbReference>